<dbReference type="AlphaFoldDB" id="A0A3M2JF84"/>
<reference evidence="1 2" key="1">
    <citation type="submission" date="2018-10" db="EMBL/GenBank/DDBJ databases">
        <title>Isolation, diversity and antifungal activity of actinobacteria from wheat.</title>
        <authorList>
            <person name="Han C."/>
        </authorList>
    </citation>
    <scope>NUCLEOTIDE SEQUENCE [LARGE SCALE GENOMIC DNA]</scope>
    <source>
        <strain evidence="1 2">NEAU-YY56</strain>
    </source>
</reference>
<evidence type="ECO:0000313" key="1">
    <source>
        <dbReference type="EMBL" id="RMI08958.1"/>
    </source>
</evidence>
<comment type="caution">
    <text evidence="1">The sequence shown here is derived from an EMBL/GenBank/DDBJ whole genome shotgun (WGS) entry which is preliminary data.</text>
</comment>
<dbReference type="OrthoDB" id="338425at2"/>
<keyword evidence="2" id="KW-1185">Reference proteome</keyword>
<proteinExistence type="predicted"/>
<protein>
    <submittedName>
        <fullName evidence="1">DUF4411 family protein</fullName>
    </submittedName>
</protein>
<dbReference type="PIRSF" id="PIRSF008505">
    <property type="entry name" value="UCP008505"/>
    <property type="match status" value="1"/>
</dbReference>
<gene>
    <name evidence="1" type="ORF">EBM89_12395</name>
</gene>
<evidence type="ECO:0000313" key="2">
    <source>
        <dbReference type="Proteomes" id="UP000269289"/>
    </source>
</evidence>
<dbReference type="Proteomes" id="UP000269289">
    <property type="component" value="Unassembled WGS sequence"/>
</dbReference>
<accession>A0A3M2JF84</accession>
<dbReference type="InterPro" id="IPR016541">
    <property type="entry name" value="UCP008505"/>
</dbReference>
<organism evidence="1 2">
    <name type="scientific">Cellulomonas triticagri</name>
    <dbReference type="NCBI Taxonomy" id="2483352"/>
    <lineage>
        <taxon>Bacteria</taxon>
        <taxon>Bacillati</taxon>
        <taxon>Actinomycetota</taxon>
        <taxon>Actinomycetes</taxon>
        <taxon>Micrococcales</taxon>
        <taxon>Cellulomonadaceae</taxon>
        <taxon>Cellulomonas</taxon>
    </lineage>
</organism>
<dbReference type="EMBL" id="RFFI01000066">
    <property type="protein sequence ID" value="RMI08958.1"/>
    <property type="molecule type" value="Genomic_DNA"/>
</dbReference>
<sequence>MFYSFDTSSFLNGQRDLFPPATFPTLWENIAAMIAAGDVRSIDLVRDELEAKDDDVPRWAKEQADLFVPLTQDVQVSVREVLAEHQKLIGVGSGRSGADPFVIALARARSGAVVTEELLSRNLNKPKIPDVCDAMGVRRLNLMQFIQEQGWVFR</sequence>
<dbReference type="Pfam" id="PF14367">
    <property type="entry name" value="DUF4411"/>
    <property type="match status" value="1"/>
</dbReference>
<name>A0A3M2JF84_9CELL</name>